<evidence type="ECO:0000313" key="2">
    <source>
        <dbReference type="Proteomes" id="UP001148189"/>
    </source>
</evidence>
<gene>
    <name evidence="1" type="ORF">M5G21_04890</name>
</gene>
<protein>
    <submittedName>
        <fullName evidence="1">Uncharacterized protein</fullName>
    </submittedName>
</protein>
<dbReference type="GeneID" id="97825053"/>
<accession>A0ABT5N9B9</accession>
<dbReference type="Proteomes" id="UP001148189">
    <property type="component" value="Unassembled WGS sequence"/>
</dbReference>
<keyword evidence="2" id="KW-1185">Reference proteome</keyword>
<evidence type="ECO:0000313" key="1">
    <source>
        <dbReference type="EMBL" id="MDD0984292.1"/>
    </source>
</evidence>
<proteinExistence type="predicted"/>
<organism evidence="1 2">
    <name type="scientific">Pseudomonas shahriarae</name>
    <dbReference type="NCBI Taxonomy" id="2745512"/>
    <lineage>
        <taxon>Bacteria</taxon>
        <taxon>Pseudomonadati</taxon>
        <taxon>Pseudomonadota</taxon>
        <taxon>Gammaproteobacteria</taxon>
        <taxon>Pseudomonadales</taxon>
        <taxon>Pseudomonadaceae</taxon>
        <taxon>Pseudomonas</taxon>
    </lineage>
</organism>
<dbReference type="EMBL" id="JAMDHD010000007">
    <property type="protein sequence ID" value="MDD0984292.1"/>
    <property type="molecule type" value="Genomic_DNA"/>
</dbReference>
<dbReference type="RefSeq" id="WP_057438677.1">
    <property type="nucleotide sequence ID" value="NZ_CP077085.1"/>
</dbReference>
<sequence length="91" mass="10415">MKPHQKTFDRIRNAVLPEYRERVADYLIEYENVLQDPTADADQASAAAQQLRGYIRGLNTTRVLGMEDWEDLDRRVAQEWPLGATTPDVPG</sequence>
<name>A0ABT5N9B9_9PSED</name>
<reference evidence="1" key="1">
    <citation type="submission" date="2022-05" db="EMBL/GenBank/DDBJ databases">
        <title>Novel Pseudomonas spp. Isolated from a Rainbow Trout Aquaculture Facility.</title>
        <authorList>
            <person name="Testerman T."/>
            <person name="Graf J."/>
        </authorList>
    </citation>
    <scope>NUCLEOTIDE SEQUENCE</scope>
    <source>
        <strain evidence="1">ID1050</strain>
    </source>
</reference>
<comment type="caution">
    <text evidence="1">The sequence shown here is derived from an EMBL/GenBank/DDBJ whole genome shotgun (WGS) entry which is preliminary data.</text>
</comment>